<gene>
    <name evidence="2" type="ORF">QTG54_005448</name>
</gene>
<dbReference type="AlphaFoldDB" id="A0AAD8YEP2"/>
<proteinExistence type="predicted"/>
<keyword evidence="1" id="KW-0175">Coiled coil</keyword>
<keyword evidence="3" id="KW-1185">Reference proteome</keyword>
<feature type="coiled-coil region" evidence="1">
    <location>
        <begin position="65"/>
        <end position="92"/>
    </location>
</feature>
<evidence type="ECO:0000313" key="2">
    <source>
        <dbReference type="EMBL" id="KAK1743851.1"/>
    </source>
</evidence>
<protein>
    <submittedName>
        <fullName evidence="2">Uncharacterized protein</fullName>
    </submittedName>
</protein>
<sequence>MQHAVAVKSSSSWFDLNLDLSNSQLSDEEKQAKKQLKASLKHQRKVQKLETRIQHAISRNDPIVEQSAREELDELLRNNDILQHQMQQVKASNDEQYDESMLLVRDIFHRLLSVFDKKEQSFSKAEQIQRAKDLLHHMTKGTQALTMFQDVTALRGYTRKKFYSRAGLVVESLGKLSPEQSSLSNKKDVIDACWKNLERINRVCSIGCGPGCDAVGLLAFLKGYVPNHNSSMHFILLDYAMEEWEDAVLDDLEPILTKSFASTVTCEHCDVTIPLLEKHAHLIEAKKAKEGAIFFFAEPLPWQLHRLIRMSAPDSDPSPLQRLRFAWIDSSMNHPELQELDGRAGGPAILLAIKN</sequence>
<name>A0AAD8YEP2_9STRA</name>
<evidence type="ECO:0000313" key="3">
    <source>
        <dbReference type="Proteomes" id="UP001224775"/>
    </source>
</evidence>
<dbReference type="EMBL" id="JATAAI010000008">
    <property type="protein sequence ID" value="KAK1743851.1"/>
    <property type="molecule type" value="Genomic_DNA"/>
</dbReference>
<reference evidence="2" key="1">
    <citation type="submission" date="2023-06" db="EMBL/GenBank/DDBJ databases">
        <title>Survivors Of The Sea: Transcriptome response of Skeletonema marinoi to long-term dormancy.</title>
        <authorList>
            <person name="Pinder M.I.M."/>
            <person name="Kourtchenko O."/>
            <person name="Robertson E.K."/>
            <person name="Larsson T."/>
            <person name="Maumus F."/>
            <person name="Osuna-Cruz C.M."/>
            <person name="Vancaester E."/>
            <person name="Stenow R."/>
            <person name="Vandepoele K."/>
            <person name="Ploug H."/>
            <person name="Bruchert V."/>
            <person name="Godhe A."/>
            <person name="Topel M."/>
        </authorList>
    </citation>
    <scope>NUCLEOTIDE SEQUENCE</scope>
    <source>
        <strain evidence="2">R05AC</strain>
    </source>
</reference>
<organism evidence="2 3">
    <name type="scientific">Skeletonema marinoi</name>
    <dbReference type="NCBI Taxonomy" id="267567"/>
    <lineage>
        <taxon>Eukaryota</taxon>
        <taxon>Sar</taxon>
        <taxon>Stramenopiles</taxon>
        <taxon>Ochrophyta</taxon>
        <taxon>Bacillariophyta</taxon>
        <taxon>Coscinodiscophyceae</taxon>
        <taxon>Thalassiosirophycidae</taxon>
        <taxon>Thalassiosirales</taxon>
        <taxon>Skeletonemataceae</taxon>
        <taxon>Skeletonema</taxon>
        <taxon>Skeletonema marinoi-dohrnii complex</taxon>
    </lineage>
</organism>
<comment type="caution">
    <text evidence="2">The sequence shown here is derived from an EMBL/GenBank/DDBJ whole genome shotgun (WGS) entry which is preliminary data.</text>
</comment>
<evidence type="ECO:0000256" key="1">
    <source>
        <dbReference type="SAM" id="Coils"/>
    </source>
</evidence>
<accession>A0AAD8YEP2</accession>
<dbReference type="Proteomes" id="UP001224775">
    <property type="component" value="Unassembled WGS sequence"/>
</dbReference>